<comment type="caution">
    <text evidence="2">The sequence shown here is derived from an EMBL/GenBank/DDBJ whole genome shotgun (WGS) entry which is preliminary data.</text>
</comment>
<name>A0A9P6CTW6_9AGAR</name>
<evidence type="ECO:0000313" key="2">
    <source>
        <dbReference type="EMBL" id="KAF9478897.1"/>
    </source>
</evidence>
<proteinExistence type="predicted"/>
<dbReference type="EMBL" id="MU155224">
    <property type="protein sequence ID" value="KAF9478897.1"/>
    <property type="molecule type" value="Genomic_DNA"/>
</dbReference>
<evidence type="ECO:0000256" key="1">
    <source>
        <dbReference type="SAM" id="MobiDB-lite"/>
    </source>
</evidence>
<accession>A0A9P6CTW6</accession>
<organism evidence="2 3">
    <name type="scientific">Pholiota conissans</name>
    <dbReference type="NCBI Taxonomy" id="109636"/>
    <lineage>
        <taxon>Eukaryota</taxon>
        <taxon>Fungi</taxon>
        <taxon>Dikarya</taxon>
        <taxon>Basidiomycota</taxon>
        <taxon>Agaricomycotina</taxon>
        <taxon>Agaricomycetes</taxon>
        <taxon>Agaricomycetidae</taxon>
        <taxon>Agaricales</taxon>
        <taxon>Agaricineae</taxon>
        <taxon>Strophariaceae</taxon>
        <taxon>Pholiota</taxon>
    </lineage>
</organism>
<keyword evidence="3" id="KW-1185">Reference proteome</keyword>
<feature type="region of interest" description="Disordered" evidence="1">
    <location>
        <begin position="79"/>
        <end position="106"/>
    </location>
</feature>
<gene>
    <name evidence="2" type="ORF">BDN70DRAFT_895361</name>
</gene>
<sequence length="220" mass="24588">MTAVENERTEMGMKTATEMSRSQRNGNDNDNGGDVYGRGNKKREHKYCSLYTRGAQCFKPFIKACDPFSPIYEAIQLNGRRRRQRSTASTVESRVGSMALNGGGGDPERTGVAMHEINSACQQRTDSNTFGARAIIRAEWKFRNASQDPLRQSAAVARCDPWSIRSTLWILYSVSPEFLQFRLMTDLIGNLSQRNMSGGFSGLQSAVNEKRELRGACIEI</sequence>
<dbReference type="AlphaFoldDB" id="A0A9P6CTW6"/>
<reference evidence="2" key="1">
    <citation type="submission" date="2020-11" db="EMBL/GenBank/DDBJ databases">
        <authorList>
            <consortium name="DOE Joint Genome Institute"/>
            <person name="Ahrendt S."/>
            <person name="Riley R."/>
            <person name="Andreopoulos W."/>
            <person name="Labutti K."/>
            <person name="Pangilinan J."/>
            <person name="Ruiz-Duenas F.J."/>
            <person name="Barrasa J.M."/>
            <person name="Sanchez-Garcia M."/>
            <person name="Camarero S."/>
            <person name="Miyauchi S."/>
            <person name="Serrano A."/>
            <person name="Linde D."/>
            <person name="Babiker R."/>
            <person name="Drula E."/>
            <person name="Ayuso-Fernandez I."/>
            <person name="Pacheco R."/>
            <person name="Padilla G."/>
            <person name="Ferreira P."/>
            <person name="Barriuso J."/>
            <person name="Kellner H."/>
            <person name="Castanera R."/>
            <person name="Alfaro M."/>
            <person name="Ramirez L."/>
            <person name="Pisabarro A.G."/>
            <person name="Kuo A."/>
            <person name="Tritt A."/>
            <person name="Lipzen A."/>
            <person name="He G."/>
            <person name="Yan M."/>
            <person name="Ng V."/>
            <person name="Cullen D."/>
            <person name="Martin F."/>
            <person name="Rosso M.-N."/>
            <person name="Henrissat B."/>
            <person name="Hibbett D."/>
            <person name="Martinez A.T."/>
            <person name="Grigoriev I.V."/>
        </authorList>
    </citation>
    <scope>NUCLEOTIDE SEQUENCE</scope>
    <source>
        <strain evidence="2">CIRM-BRFM 674</strain>
    </source>
</reference>
<feature type="region of interest" description="Disordered" evidence="1">
    <location>
        <begin position="1"/>
        <end position="39"/>
    </location>
</feature>
<dbReference type="Proteomes" id="UP000807469">
    <property type="component" value="Unassembled WGS sequence"/>
</dbReference>
<protein>
    <submittedName>
        <fullName evidence="2">Uncharacterized protein</fullName>
    </submittedName>
</protein>
<feature type="compositionally biased region" description="Basic and acidic residues" evidence="1">
    <location>
        <begin position="1"/>
        <end position="11"/>
    </location>
</feature>
<evidence type="ECO:0000313" key="3">
    <source>
        <dbReference type="Proteomes" id="UP000807469"/>
    </source>
</evidence>